<evidence type="ECO:0000313" key="3">
    <source>
        <dbReference type="Proteomes" id="UP001372338"/>
    </source>
</evidence>
<feature type="region of interest" description="Disordered" evidence="1">
    <location>
        <begin position="219"/>
        <end position="252"/>
    </location>
</feature>
<gene>
    <name evidence="2" type="ORF">RIF29_41598</name>
</gene>
<evidence type="ECO:0000313" key="2">
    <source>
        <dbReference type="EMBL" id="KAK7246728.1"/>
    </source>
</evidence>
<feature type="compositionally biased region" description="Polar residues" evidence="1">
    <location>
        <begin position="180"/>
        <end position="191"/>
    </location>
</feature>
<feature type="compositionally biased region" description="Polar residues" evidence="1">
    <location>
        <begin position="64"/>
        <end position="74"/>
    </location>
</feature>
<evidence type="ECO:0008006" key="4">
    <source>
        <dbReference type="Google" id="ProtNLM"/>
    </source>
</evidence>
<feature type="compositionally biased region" description="Acidic residues" evidence="1">
    <location>
        <begin position="241"/>
        <end position="252"/>
    </location>
</feature>
<reference evidence="2 3" key="1">
    <citation type="submission" date="2024-01" db="EMBL/GenBank/DDBJ databases">
        <title>The genomes of 5 underutilized Papilionoideae crops provide insights into root nodulation and disease resistanc.</title>
        <authorList>
            <person name="Yuan L."/>
        </authorList>
    </citation>
    <scope>NUCLEOTIDE SEQUENCE [LARGE SCALE GENOMIC DNA]</scope>
    <source>
        <strain evidence="2">ZHUSHIDOU_FW_LH</strain>
        <tissue evidence="2">Leaf</tissue>
    </source>
</reference>
<name>A0AAN9E8C6_CROPI</name>
<feature type="region of interest" description="Disordered" evidence="1">
    <location>
        <begin position="50"/>
        <end position="74"/>
    </location>
</feature>
<dbReference type="Pfam" id="PF03004">
    <property type="entry name" value="Transposase_24"/>
    <property type="match status" value="1"/>
</dbReference>
<comment type="caution">
    <text evidence="2">The sequence shown here is derived from an EMBL/GenBank/DDBJ whole genome shotgun (WGS) entry which is preliminary data.</text>
</comment>
<dbReference type="Proteomes" id="UP001372338">
    <property type="component" value="Unassembled WGS sequence"/>
</dbReference>
<accession>A0AAN9E8C6</accession>
<proteinExistence type="predicted"/>
<dbReference type="AlphaFoldDB" id="A0AAN9E8C6"/>
<feature type="compositionally biased region" description="Basic and acidic residues" evidence="1">
    <location>
        <begin position="50"/>
        <end position="63"/>
    </location>
</feature>
<feature type="region of interest" description="Disordered" evidence="1">
    <location>
        <begin position="177"/>
        <end position="196"/>
    </location>
</feature>
<organism evidence="2 3">
    <name type="scientific">Crotalaria pallida</name>
    <name type="common">Smooth rattlebox</name>
    <name type="synonym">Crotalaria striata</name>
    <dbReference type="NCBI Taxonomy" id="3830"/>
    <lineage>
        <taxon>Eukaryota</taxon>
        <taxon>Viridiplantae</taxon>
        <taxon>Streptophyta</taxon>
        <taxon>Embryophyta</taxon>
        <taxon>Tracheophyta</taxon>
        <taxon>Spermatophyta</taxon>
        <taxon>Magnoliopsida</taxon>
        <taxon>eudicotyledons</taxon>
        <taxon>Gunneridae</taxon>
        <taxon>Pentapetalae</taxon>
        <taxon>rosids</taxon>
        <taxon>fabids</taxon>
        <taxon>Fabales</taxon>
        <taxon>Fabaceae</taxon>
        <taxon>Papilionoideae</taxon>
        <taxon>50 kb inversion clade</taxon>
        <taxon>genistoids sensu lato</taxon>
        <taxon>core genistoids</taxon>
        <taxon>Crotalarieae</taxon>
        <taxon>Crotalaria</taxon>
    </lineage>
</organism>
<dbReference type="EMBL" id="JAYWIO010000008">
    <property type="protein sequence ID" value="KAK7246728.1"/>
    <property type="molecule type" value="Genomic_DNA"/>
</dbReference>
<evidence type="ECO:0000256" key="1">
    <source>
        <dbReference type="SAM" id="MobiDB-lite"/>
    </source>
</evidence>
<dbReference type="InterPro" id="IPR004252">
    <property type="entry name" value="Probable_transposase_24"/>
</dbReference>
<keyword evidence="3" id="KW-1185">Reference proteome</keyword>
<sequence>MRSKSKFSFIAKPLRDFQTSSTKPVKKNKRPSWIGPELWETLLALFDNSEEKNKREKAKENRASTKGGSMYTGGSINQIQHAQDMSKKIRRIVDVGELFKRTHTRKDTGEFVEERAKQTYEDYMMRLEQAISSQSPESSASNNLDELKARCWLEAAGGKKKGKVYGTGSAVSYVVRGQKPLTQPSGSTTTQKHLEDRVDTLTLENQTLKERLASLEQIVMQNILPRSPPPSPHDHDQNLGSDDDDGYDSYND</sequence>
<protein>
    <recommendedName>
        <fullName evidence="4">Transposase</fullName>
    </recommendedName>
</protein>